<feature type="transmembrane region" description="Helical" evidence="21">
    <location>
        <begin position="142"/>
        <end position="158"/>
    </location>
</feature>
<feature type="transmembrane region" description="Helical" evidence="21">
    <location>
        <begin position="53"/>
        <end position="71"/>
    </location>
</feature>
<dbReference type="PANTHER" id="PTHR30474:SF2">
    <property type="entry name" value="PEPTIDOGLYCAN GLYCOSYLTRANSFERASE FTSW-RELATED"/>
    <property type="match status" value="1"/>
</dbReference>
<feature type="transmembrane region" description="Helical" evidence="21">
    <location>
        <begin position="305"/>
        <end position="327"/>
    </location>
</feature>
<evidence type="ECO:0000256" key="4">
    <source>
        <dbReference type="ARBA" id="ARBA00022618"/>
    </source>
</evidence>
<dbReference type="GO" id="GO:0015648">
    <property type="term" value="F:lipid-linked peptidoglycan transporter activity"/>
    <property type="evidence" value="ECO:0007669"/>
    <property type="project" value="TreeGrafter"/>
</dbReference>
<sequence>MSMYTKPNLTLLAITAILIVFGLFMVTSAGAVISQERFNQSFFFAKNQILKGLLPGLLLAFLFFITPYHYWRRLAPYLFGLGLILLVLVYIPGIGLAYGGAQRWIHLGTINFQPSEIFKLFFIIFLAAFFEKAQTEKKSGGKTFIHFLLILLIIGILIGGQPDIGTLGILLITAILIYFLGRAPLKHILILSTLSILSLLLFINIFPHTLQRIQVLFNPGLDPKGIGYQMEQSLIALGSGGIFGQGLAQGKQKFLYLPQAAGDSIAAVIGEELGFIGMLFLMSLFAAFALYGLKIAKKAPDDFSRLLSAGIICLITIQAFINIMATIGLIPLTGVPLPFISYGGTSLAISLGMVGILLNISKYSKS</sequence>
<name>A0A1G2F939_9BACT</name>
<evidence type="ECO:0000256" key="1">
    <source>
        <dbReference type="ARBA" id="ARBA00004651"/>
    </source>
</evidence>
<dbReference type="AlphaFoldDB" id="A0A1G2F939"/>
<keyword evidence="7 21" id="KW-0812">Transmembrane</keyword>
<comment type="similarity">
    <text evidence="16">Belongs to the SEDS family. FtsW subfamily.</text>
</comment>
<evidence type="ECO:0000256" key="17">
    <source>
        <dbReference type="ARBA" id="ARBA00041185"/>
    </source>
</evidence>
<evidence type="ECO:0000256" key="19">
    <source>
        <dbReference type="ARBA" id="ARBA00044770"/>
    </source>
</evidence>
<dbReference type="GO" id="GO:0005886">
    <property type="term" value="C:plasma membrane"/>
    <property type="evidence" value="ECO:0007669"/>
    <property type="project" value="UniProtKB-SubCell"/>
</dbReference>
<evidence type="ECO:0000256" key="7">
    <source>
        <dbReference type="ARBA" id="ARBA00022692"/>
    </source>
</evidence>
<evidence type="ECO:0000256" key="15">
    <source>
        <dbReference type="ARBA" id="ARBA00033270"/>
    </source>
</evidence>
<dbReference type="EMBL" id="MHMV01000019">
    <property type="protein sequence ID" value="OGZ34586.1"/>
    <property type="molecule type" value="Genomic_DNA"/>
</dbReference>
<evidence type="ECO:0000313" key="22">
    <source>
        <dbReference type="EMBL" id="OGZ34586.1"/>
    </source>
</evidence>
<dbReference type="InterPro" id="IPR013437">
    <property type="entry name" value="FtsW"/>
</dbReference>
<evidence type="ECO:0000313" key="23">
    <source>
        <dbReference type="Proteomes" id="UP000177725"/>
    </source>
</evidence>
<comment type="caution">
    <text evidence="22">The sequence shown here is derived from an EMBL/GenBank/DDBJ whole genome shotgun (WGS) entry which is preliminary data.</text>
</comment>
<dbReference type="Pfam" id="PF01098">
    <property type="entry name" value="FTSW_RODA_SPOVE"/>
    <property type="match status" value="1"/>
</dbReference>
<dbReference type="GO" id="GO:0008955">
    <property type="term" value="F:peptidoglycan glycosyltransferase activity"/>
    <property type="evidence" value="ECO:0007669"/>
    <property type="project" value="UniProtKB-EC"/>
</dbReference>
<keyword evidence="3" id="KW-1003">Cell membrane</keyword>
<evidence type="ECO:0000256" key="2">
    <source>
        <dbReference type="ARBA" id="ARBA00004752"/>
    </source>
</evidence>
<feature type="transmembrane region" description="Helical" evidence="21">
    <location>
        <begin position="110"/>
        <end position="130"/>
    </location>
</feature>
<evidence type="ECO:0000256" key="6">
    <source>
        <dbReference type="ARBA" id="ARBA00022679"/>
    </source>
</evidence>
<feature type="transmembrane region" description="Helical" evidence="21">
    <location>
        <begin position="339"/>
        <end position="360"/>
    </location>
</feature>
<dbReference type="GO" id="GO:0032153">
    <property type="term" value="C:cell division site"/>
    <property type="evidence" value="ECO:0007669"/>
    <property type="project" value="TreeGrafter"/>
</dbReference>
<keyword evidence="6" id="KW-0808">Transferase</keyword>
<evidence type="ECO:0000256" key="10">
    <source>
        <dbReference type="ARBA" id="ARBA00022989"/>
    </source>
</evidence>
<keyword evidence="5" id="KW-0328">Glycosyltransferase</keyword>
<evidence type="ECO:0000256" key="8">
    <source>
        <dbReference type="ARBA" id="ARBA00022960"/>
    </source>
</evidence>
<dbReference type="InterPro" id="IPR018365">
    <property type="entry name" value="Cell_cycle_FtsW-rel_CS"/>
</dbReference>
<evidence type="ECO:0000256" key="21">
    <source>
        <dbReference type="SAM" id="Phobius"/>
    </source>
</evidence>
<evidence type="ECO:0000256" key="3">
    <source>
        <dbReference type="ARBA" id="ARBA00022475"/>
    </source>
</evidence>
<dbReference type="InterPro" id="IPR001182">
    <property type="entry name" value="FtsW/RodA"/>
</dbReference>
<comment type="catalytic activity">
    <reaction evidence="20">
        <text>[GlcNAc-(1-&gt;4)-Mur2Ac(oyl-L-Ala-gamma-D-Glu-L-Lys-D-Ala-D-Ala)](n)-di-trans,octa-cis-undecaprenyl diphosphate + beta-D-GlcNAc-(1-&gt;4)-Mur2Ac(oyl-L-Ala-gamma-D-Glu-L-Lys-D-Ala-D-Ala)-di-trans,octa-cis-undecaprenyl diphosphate = [GlcNAc-(1-&gt;4)-Mur2Ac(oyl-L-Ala-gamma-D-Glu-L-Lys-D-Ala-D-Ala)](n+1)-di-trans,octa-cis-undecaprenyl diphosphate + di-trans,octa-cis-undecaprenyl diphosphate + H(+)</text>
        <dbReference type="Rhea" id="RHEA:23708"/>
        <dbReference type="Rhea" id="RHEA-COMP:9602"/>
        <dbReference type="Rhea" id="RHEA-COMP:9603"/>
        <dbReference type="ChEBI" id="CHEBI:15378"/>
        <dbReference type="ChEBI" id="CHEBI:58405"/>
        <dbReference type="ChEBI" id="CHEBI:60033"/>
        <dbReference type="ChEBI" id="CHEBI:78435"/>
        <dbReference type="EC" id="2.4.99.28"/>
    </reaction>
</comment>
<evidence type="ECO:0000256" key="5">
    <source>
        <dbReference type="ARBA" id="ARBA00022676"/>
    </source>
</evidence>
<protein>
    <recommendedName>
        <fullName evidence="17">Probable peptidoglycan glycosyltransferase FtsW</fullName>
        <ecNumber evidence="19">2.4.99.28</ecNumber>
    </recommendedName>
    <alternativeName>
        <fullName evidence="18">Cell division protein FtsW</fullName>
    </alternativeName>
    <alternativeName>
        <fullName evidence="15">Cell wall polymerase</fullName>
    </alternativeName>
    <alternativeName>
        <fullName evidence="14">Peptidoglycan polymerase</fullName>
    </alternativeName>
</protein>
<feature type="transmembrane region" description="Helical" evidence="21">
    <location>
        <begin position="164"/>
        <end position="181"/>
    </location>
</feature>
<evidence type="ECO:0000256" key="9">
    <source>
        <dbReference type="ARBA" id="ARBA00022984"/>
    </source>
</evidence>
<dbReference type="PROSITE" id="PS00428">
    <property type="entry name" value="FTSW_RODA_SPOVE"/>
    <property type="match status" value="1"/>
</dbReference>
<dbReference type="EC" id="2.4.99.28" evidence="19"/>
<dbReference type="GO" id="GO:0008360">
    <property type="term" value="P:regulation of cell shape"/>
    <property type="evidence" value="ECO:0007669"/>
    <property type="project" value="UniProtKB-KW"/>
</dbReference>
<dbReference type="NCBIfam" id="TIGR02614">
    <property type="entry name" value="ftsW"/>
    <property type="match status" value="1"/>
</dbReference>
<evidence type="ECO:0000256" key="14">
    <source>
        <dbReference type="ARBA" id="ARBA00032370"/>
    </source>
</evidence>
<feature type="transmembrane region" description="Helical" evidence="21">
    <location>
        <begin position="78"/>
        <end position="98"/>
    </location>
</feature>
<keyword evidence="9" id="KW-0573">Peptidoglycan synthesis</keyword>
<evidence type="ECO:0000256" key="12">
    <source>
        <dbReference type="ARBA" id="ARBA00023306"/>
    </source>
</evidence>
<keyword evidence="10 21" id="KW-1133">Transmembrane helix</keyword>
<evidence type="ECO:0000256" key="11">
    <source>
        <dbReference type="ARBA" id="ARBA00023136"/>
    </source>
</evidence>
<proteinExistence type="inferred from homology"/>
<organism evidence="22 23">
    <name type="scientific">Candidatus Portnoybacteria bacterium RBG_13_41_18</name>
    <dbReference type="NCBI Taxonomy" id="1801991"/>
    <lineage>
        <taxon>Bacteria</taxon>
        <taxon>Candidatus Portnoyibacteriota</taxon>
    </lineage>
</organism>
<reference evidence="22 23" key="1">
    <citation type="journal article" date="2016" name="Nat. Commun.">
        <title>Thousands of microbial genomes shed light on interconnected biogeochemical processes in an aquifer system.</title>
        <authorList>
            <person name="Anantharaman K."/>
            <person name="Brown C.T."/>
            <person name="Hug L.A."/>
            <person name="Sharon I."/>
            <person name="Castelle C.J."/>
            <person name="Probst A.J."/>
            <person name="Thomas B.C."/>
            <person name="Singh A."/>
            <person name="Wilkins M.J."/>
            <person name="Karaoz U."/>
            <person name="Brodie E.L."/>
            <person name="Williams K.H."/>
            <person name="Hubbard S.S."/>
            <person name="Banfield J.F."/>
        </authorList>
    </citation>
    <scope>NUCLEOTIDE SEQUENCE [LARGE SCALE GENOMIC DNA]</scope>
</reference>
<accession>A0A1G2F939</accession>
<comment type="pathway">
    <text evidence="2">Cell wall biogenesis; peptidoglycan biosynthesis.</text>
</comment>
<keyword evidence="11 21" id="KW-0472">Membrane</keyword>
<evidence type="ECO:0000256" key="20">
    <source>
        <dbReference type="ARBA" id="ARBA00049902"/>
    </source>
</evidence>
<keyword evidence="8" id="KW-0133">Cell shape</keyword>
<evidence type="ECO:0000256" key="13">
    <source>
        <dbReference type="ARBA" id="ARBA00023316"/>
    </source>
</evidence>
<keyword evidence="13" id="KW-0961">Cell wall biogenesis/degradation</keyword>
<evidence type="ECO:0000256" key="18">
    <source>
        <dbReference type="ARBA" id="ARBA00041418"/>
    </source>
</evidence>
<keyword evidence="12" id="KW-0131">Cell cycle</keyword>
<feature type="transmembrane region" description="Helical" evidence="21">
    <location>
        <begin position="188"/>
        <end position="206"/>
    </location>
</feature>
<dbReference type="GO" id="GO:0009252">
    <property type="term" value="P:peptidoglycan biosynthetic process"/>
    <property type="evidence" value="ECO:0007669"/>
    <property type="project" value="UniProtKB-KW"/>
</dbReference>
<feature type="transmembrane region" description="Helical" evidence="21">
    <location>
        <begin position="273"/>
        <end position="293"/>
    </location>
</feature>
<dbReference type="GO" id="GO:0071555">
    <property type="term" value="P:cell wall organization"/>
    <property type="evidence" value="ECO:0007669"/>
    <property type="project" value="UniProtKB-KW"/>
</dbReference>
<dbReference type="GO" id="GO:0051301">
    <property type="term" value="P:cell division"/>
    <property type="evidence" value="ECO:0007669"/>
    <property type="project" value="UniProtKB-KW"/>
</dbReference>
<gene>
    <name evidence="22" type="ORF">A2174_00740</name>
</gene>
<keyword evidence="4 22" id="KW-0132">Cell division</keyword>
<dbReference type="PANTHER" id="PTHR30474">
    <property type="entry name" value="CELL CYCLE PROTEIN"/>
    <property type="match status" value="1"/>
</dbReference>
<comment type="subcellular location">
    <subcellularLocation>
        <location evidence="1">Cell membrane</location>
        <topology evidence="1">Multi-pass membrane protein</topology>
    </subcellularLocation>
</comment>
<dbReference type="Proteomes" id="UP000177725">
    <property type="component" value="Unassembled WGS sequence"/>
</dbReference>
<evidence type="ECO:0000256" key="16">
    <source>
        <dbReference type="ARBA" id="ARBA00038053"/>
    </source>
</evidence>